<dbReference type="GO" id="GO:0043886">
    <property type="term" value="F:structural constituent of carboxysome shell"/>
    <property type="evidence" value="ECO:0007669"/>
    <property type="project" value="UniProtKB-ARBA"/>
</dbReference>
<dbReference type="InterPro" id="IPR051159">
    <property type="entry name" value="Hexapeptide_acetyltransf"/>
</dbReference>
<dbReference type="SUPFAM" id="SSF51161">
    <property type="entry name" value="Trimeric LpxA-like enzymes"/>
    <property type="match status" value="1"/>
</dbReference>
<sequence>MNAEGERINPDESIEIGDRVWIAKEVMILKGTIIGSDSVIGARSIVTKKVLSNVVAVGIPARVVQTNISWLIESI</sequence>
<evidence type="ECO:0008006" key="3">
    <source>
        <dbReference type="Google" id="ProtNLM"/>
    </source>
</evidence>
<gene>
    <name evidence="1" type="ORF">CENA302_09865</name>
</gene>
<dbReference type="GO" id="GO:0031470">
    <property type="term" value="C:carboxysome"/>
    <property type="evidence" value="ECO:0007669"/>
    <property type="project" value="UniProtKB-ARBA"/>
</dbReference>
<accession>A0A9Q5W946</accession>
<dbReference type="EMBL" id="MTPU01000039">
    <property type="protein sequence ID" value="OPH09610.1"/>
    <property type="molecule type" value="Genomic_DNA"/>
</dbReference>
<dbReference type="RefSeq" id="WP_071248178.1">
    <property type="nucleotide sequence ID" value="NZ_MTPU01000039.1"/>
</dbReference>
<name>A0A9Q5W946_9CYAN</name>
<proteinExistence type="predicted"/>
<dbReference type="Proteomes" id="UP000190056">
    <property type="component" value="Unassembled WGS sequence"/>
</dbReference>
<organism evidence="1 2">
    <name type="scientific">Cylindrospermopsis raciborskii CENA302</name>
    <dbReference type="NCBI Taxonomy" id="1170768"/>
    <lineage>
        <taxon>Bacteria</taxon>
        <taxon>Bacillati</taxon>
        <taxon>Cyanobacteriota</taxon>
        <taxon>Cyanophyceae</taxon>
        <taxon>Nostocales</taxon>
        <taxon>Aphanizomenonaceae</taxon>
        <taxon>Cylindrospermopsis</taxon>
    </lineage>
</organism>
<protein>
    <recommendedName>
        <fullName evidence="3">Acetyltransferase</fullName>
    </recommendedName>
</protein>
<dbReference type="AlphaFoldDB" id="A0A9Q5W946"/>
<dbReference type="Pfam" id="PF00132">
    <property type="entry name" value="Hexapep"/>
    <property type="match status" value="1"/>
</dbReference>
<dbReference type="PANTHER" id="PTHR23416">
    <property type="entry name" value="SIALIC ACID SYNTHASE-RELATED"/>
    <property type="match status" value="1"/>
</dbReference>
<dbReference type="PANTHER" id="PTHR23416:SF78">
    <property type="entry name" value="LIPOPOLYSACCHARIDE BIOSYNTHESIS O-ACETYL TRANSFERASE WBBJ-RELATED"/>
    <property type="match status" value="1"/>
</dbReference>
<dbReference type="InterPro" id="IPR001451">
    <property type="entry name" value="Hexapep"/>
</dbReference>
<dbReference type="InterPro" id="IPR011004">
    <property type="entry name" value="Trimer_LpxA-like_sf"/>
</dbReference>
<reference evidence="1 2" key="1">
    <citation type="submission" date="2017-01" db="EMBL/GenBank/DDBJ databases">
        <authorList>
            <person name="Abreu V.A."/>
            <person name="Popin R.V."/>
            <person name="Rigonato J."/>
            <person name="Andreote A.P."/>
            <person name="Schaker P.C."/>
            <person name="Hoff-Risseti C."/>
            <person name="Alvarenga D.O."/>
            <person name="Varani A.M."/>
            <person name="Fiore M.F."/>
        </authorList>
    </citation>
    <scope>NUCLEOTIDE SEQUENCE [LARGE SCALE GENOMIC DNA]</scope>
    <source>
        <strain evidence="1 2">CENA302</strain>
    </source>
</reference>
<comment type="caution">
    <text evidence="1">The sequence shown here is derived from an EMBL/GenBank/DDBJ whole genome shotgun (WGS) entry which is preliminary data.</text>
</comment>
<evidence type="ECO:0000313" key="2">
    <source>
        <dbReference type="Proteomes" id="UP000190056"/>
    </source>
</evidence>
<evidence type="ECO:0000313" key="1">
    <source>
        <dbReference type="EMBL" id="OPH09610.1"/>
    </source>
</evidence>
<dbReference type="Gene3D" id="2.160.10.10">
    <property type="entry name" value="Hexapeptide repeat proteins"/>
    <property type="match status" value="1"/>
</dbReference>